<dbReference type="InterPro" id="IPR034746">
    <property type="entry name" value="POTRA"/>
</dbReference>
<keyword evidence="4 8" id="KW-0812">Transmembrane</keyword>
<keyword evidence="2" id="KW-1003">Cell membrane</keyword>
<dbReference type="InterPro" id="IPR013685">
    <property type="entry name" value="POTRA_FtsQ_type"/>
</dbReference>
<evidence type="ECO:0000256" key="2">
    <source>
        <dbReference type="ARBA" id="ARBA00022475"/>
    </source>
</evidence>
<proteinExistence type="predicted"/>
<reference evidence="10 11" key="1">
    <citation type="submission" date="2020-07" db="EMBL/GenBank/DDBJ databases">
        <title>Vallitalea guaymasensis genome.</title>
        <authorList>
            <person name="Postec A."/>
        </authorList>
    </citation>
    <scope>NUCLEOTIDE SEQUENCE [LARGE SCALE GENOMIC DNA]</scope>
    <source>
        <strain evidence="10 11">Ra1766G1</strain>
    </source>
</reference>
<dbReference type="AlphaFoldDB" id="A0A8J8SEC9"/>
<evidence type="ECO:0000313" key="10">
    <source>
        <dbReference type="EMBL" id="QUH31420.1"/>
    </source>
</evidence>
<keyword evidence="7" id="KW-0131">Cell cycle</keyword>
<evidence type="ECO:0000256" key="1">
    <source>
        <dbReference type="ARBA" id="ARBA00004370"/>
    </source>
</evidence>
<keyword evidence="3" id="KW-0132">Cell division</keyword>
<dbReference type="EMBL" id="CP058561">
    <property type="protein sequence ID" value="QUH31420.1"/>
    <property type="molecule type" value="Genomic_DNA"/>
</dbReference>
<dbReference type="PANTHER" id="PTHR37820">
    <property type="entry name" value="CELL DIVISION PROTEIN DIVIB"/>
    <property type="match status" value="1"/>
</dbReference>
<keyword evidence="5 8" id="KW-1133">Transmembrane helix</keyword>
<feature type="domain" description="POTRA" evidence="9">
    <location>
        <begin position="39"/>
        <end position="107"/>
    </location>
</feature>
<gene>
    <name evidence="10" type="ORF">HYG85_21840</name>
</gene>
<organism evidence="10 11">
    <name type="scientific">Vallitalea guaymasensis</name>
    <dbReference type="NCBI Taxonomy" id="1185412"/>
    <lineage>
        <taxon>Bacteria</taxon>
        <taxon>Bacillati</taxon>
        <taxon>Bacillota</taxon>
        <taxon>Clostridia</taxon>
        <taxon>Lachnospirales</taxon>
        <taxon>Vallitaleaceae</taxon>
        <taxon>Vallitalea</taxon>
    </lineage>
</organism>
<evidence type="ECO:0000313" key="11">
    <source>
        <dbReference type="Proteomes" id="UP000677305"/>
    </source>
</evidence>
<protein>
    <submittedName>
        <fullName evidence="10">FtsQ-type POTRA domain-containing protein</fullName>
    </submittedName>
</protein>
<dbReference type="GO" id="GO:0051301">
    <property type="term" value="P:cell division"/>
    <property type="evidence" value="ECO:0007669"/>
    <property type="project" value="UniProtKB-KW"/>
</dbReference>
<keyword evidence="6 8" id="KW-0472">Membrane</keyword>
<evidence type="ECO:0000256" key="6">
    <source>
        <dbReference type="ARBA" id="ARBA00023136"/>
    </source>
</evidence>
<name>A0A8J8SEC9_9FIRM</name>
<evidence type="ECO:0000256" key="3">
    <source>
        <dbReference type="ARBA" id="ARBA00022618"/>
    </source>
</evidence>
<evidence type="ECO:0000256" key="4">
    <source>
        <dbReference type="ARBA" id="ARBA00022692"/>
    </source>
</evidence>
<dbReference type="RefSeq" id="WP_212691452.1">
    <property type="nucleotide sequence ID" value="NZ_CP058561.1"/>
</dbReference>
<accession>A0A8J8SEC9</accession>
<evidence type="ECO:0000256" key="7">
    <source>
        <dbReference type="ARBA" id="ARBA00023306"/>
    </source>
</evidence>
<evidence type="ECO:0000256" key="8">
    <source>
        <dbReference type="SAM" id="Phobius"/>
    </source>
</evidence>
<evidence type="ECO:0000256" key="5">
    <source>
        <dbReference type="ARBA" id="ARBA00022989"/>
    </source>
</evidence>
<feature type="transmembrane region" description="Helical" evidence="8">
    <location>
        <begin position="20"/>
        <end position="39"/>
    </location>
</feature>
<keyword evidence="11" id="KW-1185">Reference proteome</keyword>
<dbReference type="Proteomes" id="UP000677305">
    <property type="component" value="Chromosome"/>
</dbReference>
<evidence type="ECO:0000259" key="9">
    <source>
        <dbReference type="PROSITE" id="PS51779"/>
    </source>
</evidence>
<dbReference type="PROSITE" id="PS51779">
    <property type="entry name" value="POTRA"/>
    <property type="match status" value="1"/>
</dbReference>
<comment type="subcellular location">
    <subcellularLocation>
        <location evidence="1">Membrane</location>
    </subcellularLocation>
</comment>
<sequence length="251" mass="29049">MSNVISMEKVRKRKNKTGKFVLLIICLVFILVIFAFQLINVNIITVIGNKIYSEEKIKNIVGIHEKTNLFVYKLASKELNLEEYPYIENIDIKYRSFNNVDIVVNEKSVISYIPYMGKYLCLSKDGTVIDYTNDLQVNIPIVHGLSFDHFVIGDKLFTDDTDIFKSILEISHKMKKFDFKIDYIDFNYNDPEQIIIKIDKISISIGNINDINRKFELLKDLIGKLPEGVDGTINLTDADKRNIIFTPYNSK</sequence>
<dbReference type="KEGG" id="vgu:HYG85_21840"/>
<dbReference type="InterPro" id="IPR050487">
    <property type="entry name" value="FtsQ_DivIB"/>
</dbReference>
<dbReference type="GO" id="GO:0005886">
    <property type="term" value="C:plasma membrane"/>
    <property type="evidence" value="ECO:0007669"/>
    <property type="project" value="TreeGrafter"/>
</dbReference>
<dbReference type="PANTHER" id="PTHR37820:SF1">
    <property type="entry name" value="CELL DIVISION PROTEIN FTSQ"/>
    <property type="match status" value="1"/>
</dbReference>
<dbReference type="Pfam" id="PF08478">
    <property type="entry name" value="POTRA_1"/>
    <property type="match status" value="1"/>
</dbReference>